<accession>A0ACC2ID78</accession>
<gene>
    <name evidence="1" type="ORF">OPT61_g4688</name>
</gene>
<name>A0ACC2ID78_9PLEO</name>
<keyword evidence="2" id="KW-1185">Reference proteome</keyword>
<proteinExistence type="predicted"/>
<reference evidence="1" key="1">
    <citation type="submission" date="2022-11" db="EMBL/GenBank/DDBJ databases">
        <title>Genome Sequence of Boeremia exigua.</title>
        <authorList>
            <person name="Buettner E."/>
        </authorList>
    </citation>
    <scope>NUCLEOTIDE SEQUENCE</scope>
    <source>
        <strain evidence="1">CU02</strain>
    </source>
</reference>
<comment type="caution">
    <text evidence="1">The sequence shown here is derived from an EMBL/GenBank/DDBJ whole genome shotgun (WGS) entry which is preliminary data.</text>
</comment>
<protein>
    <submittedName>
        <fullName evidence="1">Uncharacterized protein</fullName>
    </submittedName>
</protein>
<dbReference type="EMBL" id="JAPHNI010000275">
    <property type="protein sequence ID" value="KAJ8113106.1"/>
    <property type="molecule type" value="Genomic_DNA"/>
</dbReference>
<dbReference type="Proteomes" id="UP001153331">
    <property type="component" value="Unassembled WGS sequence"/>
</dbReference>
<evidence type="ECO:0000313" key="2">
    <source>
        <dbReference type="Proteomes" id="UP001153331"/>
    </source>
</evidence>
<evidence type="ECO:0000313" key="1">
    <source>
        <dbReference type="EMBL" id="KAJ8113106.1"/>
    </source>
</evidence>
<sequence length="659" mass="75551">MGAEKRKRAHDTEMQRKRAHHTDEISAAALQQHQKDLPMLGEEERKPQTSRDDVLADEAEIRTAEQSSLLKLPQELQDMIYKHLFDGLVIDIEMSKGKARLANSTYRHPLAVTRVCHKLRDDTAMLYYKTRLTIPTFNLVPNRDTWRPSASDDTKGFFTFLKSIDMPIVHFDVIGVIGSLLGAEIMYPHPVYGYQYMALPETDHKTRLEGYIRSVHPDAEVTFRTVRSVRQFPEHSHVVLKSDRFYASLDSATTSCNWWLMLFKDRVLTSAAGHAFWNIVLTSVSLSNGLEYSDLDDPKRIMIGISSRESMHVVEREGVGNIWDKSRLLIDLTTDKEEIEWMRTHLDKVDFATNKIRMETPESVDVTAQSKLVYHDSDLWRKIQQHVLPRICHCGTAEPSRDFCILPSPSLHFQTSTAALAMALNDDSAASWTAAKDSKKGRKTAQQEAAQRLSERRTIELGNKRLEWAQRNADTVPLLRLPGELRNMIYAYAFHGRFYIRRRGLPRDTGNECSGMALLQVCRQIRHETIALPNNTIFCLQFNEIPKKPLEEYFDVPNIPNIQLDSVSSLRVDLFPSRDPIRYSGYFPRAASPMASVIHRNFPEVKNVEFTYVENGADDIGSLVVLEDSVKVIKTRLQVRRPDINLTVAMISQREELHY</sequence>
<organism evidence="1 2">
    <name type="scientific">Boeremia exigua</name>
    <dbReference type="NCBI Taxonomy" id="749465"/>
    <lineage>
        <taxon>Eukaryota</taxon>
        <taxon>Fungi</taxon>
        <taxon>Dikarya</taxon>
        <taxon>Ascomycota</taxon>
        <taxon>Pezizomycotina</taxon>
        <taxon>Dothideomycetes</taxon>
        <taxon>Pleosporomycetidae</taxon>
        <taxon>Pleosporales</taxon>
        <taxon>Pleosporineae</taxon>
        <taxon>Didymellaceae</taxon>
        <taxon>Boeremia</taxon>
    </lineage>
</organism>